<dbReference type="Gene3D" id="1.10.510.10">
    <property type="entry name" value="Transferase(Phosphotransferase) domain 1"/>
    <property type="match status" value="1"/>
</dbReference>
<dbReference type="GO" id="GO:0031032">
    <property type="term" value="P:actomyosin structure organization"/>
    <property type="evidence" value="ECO:0007669"/>
    <property type="project" value="TreeGrafter"/>
</dbReference>
<dbReference type="PANTHER" id="PTHR22988:SF73">
    <property type="entry name" value="RHO-ASSOCIATED PROTEIN KINASE"/>
    <property type="match status" value="1"/>
</dbReference>
<proteinExistence type="predicted"/>
<dbReference type="GO" id="GO:0005856">
    <property type="term" value="C:cytoskeleton"/>
    <property type="evidence" value="ECO:0007669"/>
    <property type="project" value="TreeGrafter"/>
</dbReference>
<dbReference type="Proteomes" id="UP000324222">
    <property type="component" value="Unassembled WGS sequence"/>
</dbReference>
<dbReference type="OrthoDB" id="2156623at2759"/>
<dbReference type="InterPro" id="IPR011009">
    <property type="entry name" value="Kinase-like_dom_sf"/>
</dbReference>
<evidence type="ECO:0000313" key="2">
    <source>
        <dbReference type="EMBL" id="MPC90970.1"/>
    </source>
</evidence>
<keyword evidence="2" id="KW-0418">Kinase</keyword>
<dbReference type="GO" id="GO:1901888">
    <property type="term" value="P:regulation of cell junction assembly"/>
    <property type="evidence" value="ECO:0007669"/>
    <property type="project" value="TreeGrafter"/>
</dbReference>
<keyword evidence="2" id="KW-0808">Transferase</keyword>
<dbReference type="SUPFAM" id="SSF56112">
    <property type="entry name" value="Protein kinase-like (PK-like)"/>
    <property type="match status" value="1"/>
</dbReference>
<dbReference type="PROSITE" id="PS50011">
    <property type="entry name" value="PROTEIN_KINASE_DOM"/>
    <property type="match status" value="1"/>
</dbReference>
<dbReference type="GO" id="GO:0005524">
    <property type="term" value="F:ATP binding"/>
    <property type="evidence" value="ECO:0007669"/>
    <property type="project" value="InterPro"/>
</dbReference>
<gene>
    <name evidence="2" type="primary">ROCK1_1</name>
    <name evidence="2" type="ORF">E2C01_085978</name>
</gene>
<accession>A0A5B7J2I6</accession>
<dbReference type="GO" id="GO:0048598">
    <property type="term" value="P:embryonic morphogenesis"/>
    <property type="evidence" value="ECO:0007669"/>
    <property type="project" value="TreeGrafter"/>
</dbReference>
<name>A0A5B7J2I6_PORTR</name>
<feature type="domain" description="Protein kinase" evidence="1">
    <location>
        <begin position="1"/>
        <end position="120"/>
    </location>
</feature>
<dbReference type="GO" id="GO:0030866">
    <property type="term" value="P:cortical actin cytoskeleton organization"/>
    <property type="evidence" value="ECO:0007669"/>
    <property type="project" value="TreeGrafter"/>
</dbReference>
<dbReference type="GO" id="GO:0072518">
    <property type="term" value="F:Rho-dependent protein serine/threonine kinase activity"/>
    <property type="evidence" value="ECO:0007669"/>
    <property type="project" value="TreeGrafter"/>
</dbReference>
<dbReference type="AlphaFoldDB" id="A0A5B7J2I6"/>
<sequence length="120" mass="13385">MVENNDEIGTLTHLVINSNHECWFQDGLVRSDTAVGTPDYISPEVLKSQGGEGVYGRECDWWSVGVFLYEMLVGDTPFYADSLVGTYGKIMDHKNSLKFPEDIEISAEAKSLICGFLTDR</sequence>
<dbReference type="Pfam" id="PF00069">
    <property type="entry name" value="Pkinase"/>
    <property type="match status" value="1"/>
</dbReference>
<dbReference type="InterPro" id="IPR000719">
    <property type="entry name" value="Prot_kinase_dom"/>
</dbReference>
<comment type="caution">
    <text evidence="2">The sequence shown here is derived from an EMBL/GenBank/DDBJ whole genome shotgun (WGS) entry which is preliminary data.</text>
</comment>
<dbReference type="EMBL" id="VSRR010086160">
    <property type="protein sequence ID" value="MPC90970.1"/>
    <property type="molecule type" value="Genomic_DNA"/>
</dbReference>
<evidence type="ECO:0000259" key="1">
    <source>
        <dbReference type="PROSITE" id="PS50011"/>
    </source>
</evidence>
<keyword evidence="3" id="KW-1185">Reference proteome</keyword>
<evidence type="ECO:0000313" key="3">
    <source>
        <dbReference type="Proteomes" id="UP000324222"/>
    </source>
</evidence>
<organism evidence="2 3">
    <name type="scientific">Portunus trituberculatus</name>
    <name type="common">Swimming crab</name>
    <name type="synonym">Neptunus trituberculatus</name>
    <dbReference type="NCBI Taxonomy" id="210409"/>
    <lineage>
        <taxon>Eukaryota</taxon>
        <taxon>Metazoa</taxon>
        <taxon>Ecdysozoa</taxon>
        <taxon>Arthropoda</taxon>
        <taxon>Crustacea</taxon>
        <taxon>Multicrustacea</taxon>
        <taxon>Malacostraca</taxon>
        <taxon>Eumalacostraca</taxon>
        <taxon>Eucarida</taxon>
        <taxon>Decapoda</taxon>
        <taxon>Pleocyemata</taxon>
        <taxon>Brachyura</taxon>
        <taxon>Eubrachyura</taxon>
        <taxon>Portunoidea</taxon>
        <taxon>Portunidae</taxon>
        <taxon>Portuninae</taxon>
        <taxon>Portunus</taxon>
    </lineage>
</organism>
<dbReference type="GO" id="GO:0000281">
    <property type="term" value="P:mitotic cytokinesis"/>
    <property type="evidence" value="ECO:0007669"/>
    <property type="project" value="TreeGrafter"/>
</dbReference>
<dbReference type="PANTHER" id="PTHR22988">
    <property type="entry name" value="MYOTONIC DYSTROPHY S/T KINASE-RELATED"/>
    <property type="match status" value="1"/>
</dbReference>
<reference evidence="2 3" key="1">
    <citation type="submission" date="2019-05" db="EMBL/GenBank/DDBJ databases">
        <title>Another draft genome of Portunus trituberculatus and its Hox gene families provides insights of decapod evolution.</title>
        <authorList>
            <person name="Jeong J.-H."/>
            <person name="Song I."/>
            <person name="Kim S."/>
            <person name="Choi T."/>
            <person name="Kim D."/>
            <person name="Ryu S."/>
            <person name="Kim W."/>
        </authorList>
    </citation>
    <scope>NUCLEOTIDE SEQUENCE [LARGE SCALE GENOMIC DNA]</scope>
    <source>
        <tissue evidence="2">Muscle</tissue>
    </source>
</reference>
<dbReference type="InterPro" id="IPR050839">
    <property type="entry name" value="Rho-assoc_Ser/Thr_Kinase"/>
</dbReference>
<protein>
    <submittedName>
        <fullName evidence="2">Rho-associated protein kinase 1</fullName>
    </submittedName>
</protein>
<dbReference type="GO" id="GO:0007266">
    <property type="term" value="P:Rho protein signal transduction"/>
    <property type="evidence" value="ECO:0007669"/>
    <property type="project" value="TreeGrafter"/>
</dbReference>
<dbReference type="GO" id="GO:0005737">
    <property type="term" value="C:cytoplasm"/>
    <property type="evidence" value="ECO:0007669"/>
    <property type="project" value="TreeGrafter"/>
</dbReference>